<feature type="domain" description="Reverse transcriptase zinc-binding" evidence="2">
    <location>
        <begin position="351"/>
        <end position="426"/>
    </location>
</feature>
<dbReference type="InterPro" id="IPR044730">
    <property type="entry name" value="RNase_H-like_dom_plant"/>
</dbReference>
<dbReference type="InterPro" id="IPR026960">
    <property type="entry name" value="RVT-Znf"/>
</dbReference>
<dbReference type="InterPro" id="IPR036397">
    <property type="entry name" value="RNaseH_sf"/>
</dbReference>
<evidence type="ECO:0000259" key="2">
    <source>
        <dbReference type="Pfam" id="PF13966"/>
    </source>
</evidence>
<accession>A0ABD0VRT9</accession>
<keyword evidence="4" id="KW-1185">Reference proteome</keyword>
<feature type="domain" description="RNase H type-1" evidence="1">
    <location>
        <begin position="531"/>
        <end position="653"/>
    </location>
</feature>
<organism evidence="3 4">
    <name type="scientific">Dendrobium thyrsiflorum</name>
    <name type="common">Pinecone-like raceme dendrobium</name>
    <name type="synonym">Orchid</name>
    <dbReference type="NCBI Taxonomy" id="117978"/>
    <lineage>
        <taxon>Eukaryota</taxon>
        <taxon>Viridiplantae</taxon>
        <taxon>Streptophyta</taxon>
        <taxon>Embryophyta</taxon>
        <taxon>Tracheophyta</taxon>
        <taxon>Spermatophyta</taxon>
        <taxon>Magnoliopsida</taxon>
        <taxon>Liliopsida</taxon>
        <taxon>Asparagales</taxon>
        <taxon>Orchidaceae</taxon>
        <taxon>Epidendroideae</taxon>
        <taxon>Malaxideae</taxon>
        <taxon>Dendrobiinae</taxon>
        <taxon>Dendrobium</taxon>
    </lineage>
</organism>
<sequence length="659" mass="76168">MGLCGRSSGASQSSGWNSGSGRFTASSISQMSSIIMWNCRGAKKKATTSYVHHLLEVHNPVLFALVETKVSEFQRKEVDPKGSAAEILNKKCLKTLRALFFWSKNKLQELSNSKVKLEAILLQLQQEECTEKGLNQEQIQEMKAIGMELQSVLARINSWWIQRAKCQWIQEGDSNSRFFQSVASLKRNCNRICSLKNSVGETLVDKVDIASELANFFEAKWGSKSAYGNSLDSVVHKPSRAWHILQDGWRSLKRVVRWKIGNGDSISILKDIWLLDRRLEDWPTFYSTTIDESGRVGDLLQDGRWKEQEIRDLFGPCLADLILSISVFSVYEVDKPELINSTISCSISRQVFEAQFKHKDERFGWLKGVKLLPRESMFWWRAIHDAIPTQDWMVRRGLEISELCVWGCLVKEDLNHIMYHCKFSHDVFAVLWRWGFQMPCLQEESELEKDKVLYFTQADTLFLKTVYQIWINRNKMKHCEGSVSPNMVAAFVLGNFNLVNLSILWKQWDTNRLYLIDYSWCPPPSNWLKVNFDGAYKIPYRAGLGIVVRDATGNLIVAAGKKVLHWDVNFIELQSIALLKEVMNEELLRALGIIIEGDNQKVLQWLYKNIKMGRWKYNSLDFDLSFLKNFHHVIINFMPRRFNRAADFCAKQALNYSFC</sequence>
<reference evidence="3 4" key="1">
    <citation type="journal article" date="2024" name="Plant Biotechnol. J.">
        <title>Dendrobium thyrsiflorum genome and its molecular insights into genes involved in important horticultural traits.</title>
        <authorList>
            <person name="Chen B."/>
            <person name="Wang J.Y."/>
            <person name="Zheng P.J."/>
            <person name="Li K.L."/>
            <person name="Liang Y.M."/>
            <person name="Chen X.F."/>
            <person name="Zhang C."/>
            <person name="Zhao X."/>
            <person name="He X."/>
            <person name="Zhang G.Q."/>
            <person name="Liu Z.J."/>
            <person name="Xu Q."/>
        </authorList>
    </citation>
    <scope>NUCLEOTIDE SEQUENCE [LARGE SCALE GENOMIC DNA]</scope>
    <source>
        <strain evidence="3">GZMU011</strain>
    </source>
</reference>
<dbReference type="EMBL" id="JANQDX010000002">
    <property type="protein sequence ID" value="KAL0927631.1"/>
    <property type="molecule type" value="Genomic_DNA"/>
</dbReference>
<dbReference type="Gene3D" id="3.30.420.10">
    <property type="entry name" value="Ribonuclease H-like superfamily/Ribonuclease H"/>
    <property type="match status" value="1"/>
</dbReference>
<name>A0ABD0VRT9_DENTH</name>
<evidence type="ECO:0008006" key="5">
    <source>
        <dbReference type="Google" id="ProtNLM"/>
    </source>
</evidence>
<dbReference type="AlphaFoldDB" id="A0ABD0VRT9"/>
<protein>
    <recommendedName>
        <fullName evidence="5">RNase H type-1 domain-containing protein</fullName>
    </recommendedName>
</protein>
<dbReference type="InterPro" id="IPR012337">
    <property type="entry name" value="RNaseH-like_sf"/>
</dbReference>
<evidence type="ECO:0000313" key="3">
    <source>
        <dbReference type="EMBL" id="KAL0927631.1"/>
    </source>
</evidence>
<dbReference type="InterPro" id="IPR002156">
    <property type="entry name" value="RNaseH_domain"/>
</dbReference>
<dbReference type="Proteomes" id="UP001552299">
    <property type="component" value="Unassembled WGS sequence"/>
</dbReference>
<gene>
    <name evidence="3" type="ORF">M5K25_001822</name>
</gene>
<proteinExistence type="predicted"/>
<dbReference type="InterPro" id="IPR053151">
    <property type="entry name" value="RNase_H-like"/>
</dbReference>
<comment type="caution">
    <text evidence="3">The sequence shown here is derived from an EMBL/GenBank/DDBJ whole genome shotgun (WGS) entry which is preliminary data.</text>
</comment>
<dbReference type="SUPFAM" id="SSF53098">
    <property type="entry name" value="Ribonuclease H-like"/>
    <property type="match status" value="1"/>
</dbReference>
<dbReference type="Pfam" id="PF13966">
    <property type="entry name" value="zf-RVT"/>
    <property type="match status" value="1"/>
</dbReference>
<dbReference type="PANTHER" id="PTHR47723">
    <property type="entry name" value="OS05G0353850 PROTEIN"/>
    <property type="match status" value="1"/>
</dbReference>
<dbReference type="Pfam" id="PF13456">
    <property type="entry name" value="RVT_3"/>
    <property type="match status" value="1"/>
</dbReference>
<dbReference type="CDD" id="cd06222">
    <property type="entry name" value="RNase_H_like"/>
    <property type="match status" value="1"/>
</dbReference>
<evidence type="ECO:0000313" key="4">
    <source>
        <dbReference type="Proteomes" id="UP001552299"/>
    </source>
</evidence>
<dbReference type="PANTHER" id="PTHR47723:SF19">
    <property type="entry name" value="POLYNUCLEOTIDYL TRANSFERASE, RIBONUCLEASE H-LIKE SUPERFAMILY PROTEIN"/>
    <property type="match status" value="1"/>
</dbReference>
<evidence type="ECO:0000259" key="1">
    <source>
        <dbReference type="Pfam" id="PF13456"/>
    </source>
</evidence>